<accession>A0ABW5TLK9</accession>
<protein>
    <submittedName>
        <fullName evidence="7">T9SS type A sorting domain-containing protein</fullName>
    </submittedName>
</protein>
<feature type="signal peptide" evidence="4">
    <location>
        <begin position="1"/>
        <end position="34"/>
    </location>
</feature>
<name>A0ABW5TLK9_9SPHI</name>
<evidence type="ECO:0000256" key="2">
    <source>
        <dbReference type="ARBA" id="ARBA00022737"/>
    </source>
</evidence>
<dbReference type="Proteomes" id="UP001597546">
    <property type="component" value="Unassembled WGS sequence"/>
</dbReference>
<reference evidence="8" key="1">
    <citation type="journal article" date="2019" name="Int. J. Syst. Evol. Microbiol.">
        <title>The Global Catalogue of Microorganisms (GCM) 10K type strain sequencing project: providing services to taxonomists for standard genome sequencing and annotation.</title>
        <authorList>
            <consortium name="The Broad Institute Genomics Platform"/>
            <consortium name="The Broad Institute Genome Sequencing Center for Infectious Disease"/>
            <person name="Wu L."/>
            <person name="Ma J."/>
        </authorList>
    </citation>
    <scope>NUCLEOTIDE SEQUENCE [LARGE SCALE GENOMIC DNA]</scope>
    <source>
        <strain evidence="8">KCTC 42456</strain>
    </source>
</reference>
<dbReference type="Gene3D" id="2.130.10.130">
    <property type="entry name" value="Integrin alpha, N-terminal"/>
    <property type="match status" value="4"/>
</dbReference>
<dbReference type="InterPro" id="IPR014756">
    <property type="entry name" value="Ig_E-set"/>
</dbReference>
<sequence>MNSIFTCKSFFKFRVHKVLISLFALIFASINVSAQLPTISSFSPLSVKPGDVVTIAGTNFNTTTANNVVFFGATKATVTAATATSLTVTVPTGATYAPITLLNTANSLVAQSSRKFNPIFSPAKANITTSDFSPKQDFTTGTNPFSVAIGDLDGDGKSDLVVANLNSSNVSIYRNTSTSGDVNSGSFAAKVDFEVRFSPVFVTISDIDGDGKPDLGVVNQGSNSISILRNTSTSGSITSSSFATKVDFNTDGSPATLAISDLDGDGKPDLLVTNQFSNIVSVYRNTSTSGSITTGSFAAKVDFPTEDTPVSVAVGDLDGDNKVDFVVANRGSNNVSVYRNISTSGSINSGSFATKVNFTTDSNPFAIAIGDLDGDGKPDLAVANRGSNNVSILHNTSSSGSITSSSFAAKVDFTTASAPFSINIGDLDGDSKPDLAVANSSSASISIFRNTSASGSITTSSFAAKVDFATGDSPLSVAIGDLDGDSKADLAVANLGSNSVSVFRNTDVLPPTITSFTPLSAKPGDAVTITGANFNTTTTNNVVFFGATRAAVTAATATSLTVTVPTGATYAPITVLNTGSSLVAQSLSNFNPVFSPAKTNITASDFSLKQDFGVGSGSQVVLTGDLDGDGKSDLLVRGTTFVSVFRNTTSVGSITGSSFGTRQDFEVGSFNVSTSEPSLTLGDLDGDGKLDLVAVVGRSTVGVFRNTSTSGMISFGTRQDFAAADGFLSVTSVAVGDLDLDGKIDIAAGYNDSFLDSDIISIFHNTSSGTISFSTRQDIPLGVGTNISSLAIQDIDGDQKPELIALDRSENQVSVIPNTSSVGSISFGAKQDYATLGNEYLVKTADIDGDGKQDILVSYLSTVANVSVLLNTSSVGAIGFLSRQDVIVAPSAAYGFGVGDVDGDGKPDVVTANPGSDLASVFRNTSTSGSVSFAAAQAFTTGDSPRSVVVSDLDGDGKSDITTANITSNTVSVLRNTDAVLPVSLVSYQAKLQTNGTVQLNWLTASETNNSHFEVLRSTDGINFNSIGKVTGAGNSTQQKTYNFIDPIPTMGNNYYQLIQHDNDGKQTDLGIRVINVSLKEDEVIIYPNPSSGLITVSFEAGAYQKLELIDLSGRVLISKSILKQNSEANLDLTSLATGIYSIKLSGEGKIVSKQIIKQ</sequence>
<feature type="domain" description="IPT/TIG" evidence="5">
    <location>
        <begin position="37"/>
        <end position="94"/>
    </location>
</feature>
<keyword evidence="1 4" id="KW-0732">Signal</keyword>
<dbReference type="SUPFAM" id="SSF81296">
    <property type="entry name" value="E set domains"/>
    <property type="match status" value="2"/>
</dbReference>
<dbReference type="SUPFAM" id="SSF69318">
    <property type="entry name" value="Integrin alpha N-terminal domain"/>
    <property type="match status" value="2"/>
</dbReference>
<gene>
    <name evidence="7" type="ORF">ACFSSE_00530</name>
</gene>
<dbReference type="InterPro" id="IPR013517">
    <property type="entry name" value="FG-GAP"/>
</dbReference>
<dbReference type="Gene3D" id="2.60.40.10">
    <property type="entry name" value="Immunoglobulins"/>
    <property type="match status" value="2"/>
</dbReference>
<dbReference type="Pfam" id="PF18962">
    <property type="entry name" value="Por_Secre_tail"/>
    <property type="match status" value="1"/>
</dbReference>
<dbReference type="NCBIfam" id="TIGR04183">
    <property type="entry name" value="Por_Secre_tail"/>
    <property type="match status" value="1"/>
</dbReference>
<dbReference type="Pfam" id="PF01833">
    <property type="entry name" value="TIG"/>
    <property type="match status" value="2"/>
</dbReference>
<evidence type="ECO:0000256" key="3">
    <source>
        <dbReference type="ARBA" id="ARBA00023180"/>
    </source>
</evidence>
<evidence type="ECO:0000313" key="7">
    <source>
        <dbReference type="EMBL" id="MFD2730181.1"/>
    </source>
</evidence>
<dbReference type="EMBL" id="JBHULV010000003">
    <property type="protein sequence ID" value="MFD2730181.1"/>
    <property type="molecule type" value="Genomic_DNA"/>
</dbReference>
<proteinExistence type="predicted"/>
<dbReference type="SMART" id="SM00191">
    <property type="entry name" value="Int_alpha"/>
    <property type="match status" value="6"/>
</dbReference>
<dbReference type="PANTHER" id="PTHR46580:SF2">
    <property type="entry name" value="MAM DOMAIN-CONTAINING PROTEIN"/>
    <property type="match status" value="1"/>
</dbReference>
<feature type="chain" id="PRO_5047148622" evidence="4">
    <location>
        <begin position="35"/>
        <end position="1159"/>
    </location>
</feature>
<organism evidence="7 8">
    <name type="scientific">Pedobacter alpinus</name>
    <dbReference type="NCBI Taxonomy" id="1590643"/>
    <lineage>
        <taxon>Bacteria</taxon>
        <taxon>Pseudomonadati</taxon>
        <taxon>Bacteroidota</taxon>
        <taxon>Sphingobacteriia</taxon>
        <taxon>Sphingobacteriales</taxon>
        <taxon>Sphingobacteriaceae</taxon>
        <taxon>Pedobacter</taxon>
    </lineage>
</organism>
<dbReference type="PANTHER" id="PTHR46580">
    <property type="entry name" value="SENSOR KINASE-RELATED"/>
    <property type="match status" value="1"/>
</dbReference>
<dbReference type="InterPro" id="IPR013519">
    <property type="entry name" value="Int_alpha_beta-p"/>
</dbReference>
<keyword evidence="2" id="KW-0677">Repeat</keyword>
<dbReference type="InterPro" id="IPR026444">
    <property type="entry name" value="Secre_tail"/>
</dbReference>
<keyword evidence="8" id="KW-1185">Reference proteome</keyword>
<comment type="caution">
    <text evidence="7">The sequence shown here is derived from an EMBL/GenBank/DDBJ whole genome shotgun (WGS) entry which is preliminary data.</text>
</comment>
<evidence type="ECO:0000313" key="8">
    <source>
        <dbReference type="Proteomes" id="UP001597546"/>
    </source>
</evidence>
<feature type="domain" description="Secretion system C-terminal sorting" evidence="6">
    <location>
        <begin position="1086"/>
        <end position="1157"/>
    </location>
</feature>
<evidence type="ECO:0000259" key="5">
    <source>
        <dbReference type="Pfam" id="PF01833"/>
    </source>
</evidence>
<keyword evidence="3" id="KW-0325">Glycoprotein</keyword>
<dbReference type="Gene3D" id="2.30.30.100">
    <property type="match status" value="1"/>
</dbReference>
<dbReference type="Pfam" id="PF01839">
    <property type="entry name" value="FG-GAP"/>
    <property type="match status" value="1"/>
</dbReference>
<evidence type="ECO:0000256" key="4">
    <source>
        <dbReference type="SAM" id="SignalP"/>
    </source>
</evidence>
<dbReference type="RefSeq" id="WP_379041203.1">
    <property type="nucleotide sequence ID" value="NZ_JBHSKW010000008.1"/>
</dbReference>
<dbReference type="InterPro" id="IPR028994">
    <property type="entry name" value="Integrin_alpha_N"/>
</dbReference>
<evidence type="ECO:0000256" key="1">
    <source>
        <dbReference type="ARBA" id="ARBA00022729"/>
    </source>
</evidence>
<feature type="domain" description="IPT/TIG" evidence="5">
    <location>
        <begin position="511"/>
        <end position="583"/>
    </location>
</feature>
<dbReference type="InterPro" id="IPR002909">
    <property type="entry name" value="IPT_dom"/>
</dbReference>
<evidence type="ECO:0000259" key="6">
    <source>
        <dbReference type="Pfam" id="PF18962"/>
    </source>
</evidence>
<dbReference type="InterPro" id="IPR013783">
    <property type="entry name" value="Ig-like_fold"/>
</dbReference>
<dbReference type="Pfam" id="PF13517">
    <property type="entry name" value="FG-GAP_3"/>
    <property type="match status" value="6"/>
</dbReference>